<protein>
    <recommendedName>
        <fullName evidence="4">Lipoprotein</fullName>
    </recommendedName>
</protein>
<reference evidence="2 3" key="1">
    <citation type="submission" date="2020-01" db="EMBL/GenBank/DDBJ databases">
        <title>The draft genome sequence of Corallococcus exiguus DSM 14696.</title>
        <authorList>
            <person name="Zhang X."/>
            <person name="Zhu H."/>
        </authorList>
    </citation>
    <scope>NUCLEOTIDE SEQUENCE [LARGE SCALE GENOMIC DNA]</scope>
    <source>
        <strain evidence="2 3">DSM 14696</strain>
    </source>
</reference>
<dbReference type="RefSeq" id="WP_139921358.1">
    <property type="nucleotide sequence ID" value="NZ_CBCSLE010000047.1"/>
</dbReference>
<feature type="chain" id="PRO_5031362974" description="Lipoprotein" evidence="1">
    <location>
        <begin position="19"/>
        <end position="124"/>
    </location>
</feature>
<keyword evidence="1" id="KW-0732">Signal</keyword>
<comment type="caution">
    <text evidence="2">The sequence shown here is derived from an EMBL/GenBank/DDBJ whole genome shotgun (WGS) entry which is preliminary data.</text>
</comment>
<keyword evidence="3" id="KW-1185">Reference proteome</keyword>
<accession>A0A7X4Y5R0</accession>
<name>A0A7X4Y5R0_9BACT</name>
<organism evidence="2 3">
    <name type="scientific">Corallococcus exiguus</name>
    <dbReference type="NCBI Taxonomy" id="83462"/>
    <lineage>
        <taxon>Bacteria</taxon>
        <taxon>Pseudomonadati</taxon>
        <taxon>Myxococcota</taxon>
        <taxon>Myxococcia</taxon>
        <taxon>Myxococcales</taxon>
        <taxon>Cystobacterineae</taxon>
        <taxon>Myxococcaceae</taxon>
        <taxon>Corallococcus</taxon>
    </lineage>
</organism>
<evidence type="ECO:0008006" key="4">
    <source>
        <dbReference type="Google" id="ProtNLM"/>
    </source>
</evidence>
<dbReference type="AlphaFoldDB" id="A0A7X4Y5R0"/>
<dbReference type="Proteomes" id="UP000537825">
    <property type="component" value="Unassembled WGS sequence"/>
</dbReference>
<feature type="signal peptide" evidence="1">
    <location>
        <begin position="1"/>
        <end position="18"/>
    </location>
</feature>
<dbReference type="EMBL" id="JAAAPK010000001">
    <property type="protein sequence ID" value="NBC39440.1"/>
    <property type="molecule type" value="Genomic_DNA"/>
</dbReference>
<evidence type="ECO:0000313" key="3">
    <source>
        <dbReference type="Proteomes" id="UP000537825"/>
    </source>
</evidence>
<sequence length="124" mass="12993">MKKILFGLAAMASLTLTACGGDYCDRNEDLAKDLSSKFEECGFDTSATPDEPTDAERDACKEALEDCSDDDKDKLDAVLDCIDSVKSCSDKSTAEQTRILSDLVACSTKGGTVSAACAASISAD</sequence>
<proteinExistence type="predicted"/>
<gene>
    <name evidence="2" type="ORF">GTZ93_06315</name>
</gene>
<dbReference type="PROSITE" id="PS51257">
    <property type="entry name" value="PROKAR_LIPOPROTEIN"/>
    <property type="match status" value="1"/>
</dbReference>
<evidence type="ECO:0000313" key="2">
    <source>
        <dbReference type="EMBL" id="NBC39440.1"/>
    </source>
</evidence>
<evidence type="ECO:0000256" key="1">
    <source>
        <dbReference type="SAM" id="SignalP"/>
    </source>
</evidence>